<dbReference type="InterPro" id="IPR033900">
    <property type="entry name" value="Gram_neg_porin_domain"/>
</dbReference>
<dbReference type="EMBL" id="VTTN01000004">
    <property type="protein sequence ID" value="KAA0596036.1"/>
    <property type="molecule type" value="Genomic_DNA"/>
</dbReference>
<dbReference type="OrthoDB" id="6758483at2"/>
<dbReference type="Gene3D" id="2.40.160.10">
    <property type="entry name" value="Porin"/>
    <property type="match status" value="1"/>
</dbReference>
<evidence type="ECO:0000313" key="2">
    <source>
        <dbReference type="EMBL" id="KAA0596036.1"/>
    </source>
</evidence>
<dbReference type="SUPFAM" id="SSF56935">
    <property type="entry name" value="Porins"/>
    <property type="match status" value="1"/>
</dbReference>
<keyword evidence="3" id="KW-1185">Reference proteome</keyword>
<name>A0A5A9GNL8_AZOLI</name>
<feature type="domain" description="Porin" evidence="1">
    <location>
        <begin position="13"/>
        <end position="369"/>
    </location>
</feature>
<sequence>MKHHLALWVPGVVTALVAPMAAAQTKFELKIGGDYLFEAGYTSQNRDQNLRTTEMLNRFRLVITPVAKADNGLEYGARVRLLNSSDPTFAADRAYIFAIGSFGEVRLGQTNTFNDVVYATAPMDYMPLTSYDRIVNYVGPNNGQQILNGRYSGADFKGGIAGTVRGSNIISVSLADSNATKVEYFSPRIAGLQLGASYTPRSDSSNTDVQRVEINNAATSAATGVFGDTVEIGANYNRTFSGVNIQGSAAHLWGTAVGRNVATDRYKDLRAWQAGLQVEYAGLAAGGSYTYYGKSGQNEIAGNYTESTRTWTAGVQYSFGAYIVGANYKYGQDPGSITVRGKRKVDVYEFGAAYTVAPGLMLQAQYDHYVADSDKSNLTGAGSADDEGNVALVRTVLKF</sequence>
<evidence type="ECO:0000313" key="3">
    <source>
        <dbReference type="Proteomes" id="UP000324927"/>
    </source>
</evidence>
<reference evidence="2 3" key="1">
    <citation type="submission" date="2019-08" db="EMBL/GenBank/DDBJ databases">
        <authorList>
            <person name="Grouzdev D."/>
            <person name="Tikhonova E."/>
            <person name="Kravchenko I."/>
        </authorList>
    </citation>
    <scope>NUCLEOTIDE SEQUENCE [LARGE SCALE GENOMIC DNA]</scope>
    <source>
        <strain evidence="2 3">59b</strain>
    </source>
</reference>
<organism evidence="2 3">
    <name type="scientific">Azospirillum lipoferum</name>
    <dbReference type="NCBI Taxonomy" id="193"/>
    <lineage>
        <taxon>Bacteria</taxon>
        <taxon>Pseudomonadati</taxon>
        <taxon>Pseudomonadota</taxon>
        <taxon>Alphaproteobacteria</taxon>
        <taxon>Rhodospirillales</taxon>
        <taxon>Azospirillaceae</taxon>
        <taxon>Azospirillum</taxon>
    </lineage>
</organism>
<protein>
    <submittedName>
        <fullName evidence="2">Porin</fullName>
    </submittedName>
</protein>
<dbReference type="GO" id="GO:0016020">
    <property type="term" value="C:membrane"/>
    <property type="evidence" value="ECO:0007669"/>
    <property type="project" value="InterPro"/>
</dbReference>
<accession>A0A5A9GNL8</accession>
<dbReference type="GO" id="GO:0015288">
    <property type="term" value="F:porin activity"/>
    <property type="evidence" value="ECO:0007669"/>
    <property type="project" value="InterPro"/>
</dbReference>
<dbReference type="AlphaFoldDB" id="A0A5A9GNL8"/>
<evidence type="ECO:0000259" key="1">
    <source>
        <dbReference type="Pfam" id="PF13609"/>
    </source>
</evidence>
<dbReference type="Pfam" id="PF13609">
    <property type="entry name" value="Porin_4"/>
    <property type="match status" value="1"/>
</dbReference>
<dbReference type="InterPro" id="IPR023614">
    <property type="entry name" value="Porin_dom_sf"/>
</dbReference>
<proteinExistence type="predicted"/>
<dbReference type="RefSeq" id="WP_149231433.1">
    <property type="nucleotide sequence ID" value="NZ_JALJXJ010000005.1"/>
</dbReference>
<comment type="caution">
    <text evidence="2">The sequence shown here is derived from an EMBL/GenBank/DDBJ whole genome shotgun (WGS) entry which is preliminary data.</text>
</comment>
<gene>
    <name evidence="2" type="ORF">FZ942_12620</name>
</gene>
<dbReference type="Proteomes" id="UP000324927">
    <property type="component" value="Unassembled WGS sequence"/>
</dbReference>